<reference evidence="1 2" key="1">
    <citation type="journal article" date="2014" name="Virology">
        <title>The genome, proteome and phylogenetic analysis of Sinorhizobium meliloti phage PhiM12, the founder of a new group of T4-superfamily phages.</title>
        <authorList>
            <person name="Brewer T.E."/>
            <person name="Elizabeth Stroupe M."/>
            <person name="Jones K.M."/>
        </authorList>
    </citation>
    <scope>NUCLEOTIDE SEQUENCE [LARGE SCALE GENOMIC DNA]</scope>
</reference>
<organism evidence="1 2">
    <name type="scientific">Sinorhizobium phage phiM12</name>
    <dbReference type="NCBI Taxonomy" id="1357423"/>
    <lineage>
        <taxon>Viruses</taxon>
        <taxon>Duplodnaviria</taxon>
        <taxon>Heunggongvirae</taxon>
        <taxon>Uroviricota</taxon>
        <taxon>Caudoviricetes</taxon>
        <taxon>Emdodecavirus</taxon>
        <taxon>Emdodecavirus M12</taxon>
    </lineage>
</organism>
<gene>
    <name evidence="1" type="ORF">SmphiM12_103</name>
</gene>
<accession>S5MPI0</accession>
<reference evidence="1 2" key="2">
    <citation type="journal article" date="2014" name="Virology">
        <title>The structure of Sinorhizobium meliloti phage PhiM12, which has a novel T=19l triangulation number and is the founder of a new group of T4-superfamily phages.</title>
        <authorList>
            <person name="Stroupe M.E."/>
            <person name="Brewer T.E."/>
            <person name="Sousa D.R."/>
            <person name="Jones K.M."/>
        </authorList>
    </citation>
    <scope>NUCLEOTIDE SEQUENCE [LARGE SCALE GENOMIC DNA]</scope>
</reference>
<protein>
    <submittedName>
        <fullName evidence="1">Uncharacterized protein</fullName>
    </submittedName>
</protein>
<dbReference type="Proteomes" id="UP000015089">
    <property type="component" value="Segment"/>
</dbReference>
<name>S5MPI0_9CAUD</name>
<proteinExistence type="predicted"/>
<dbReference type="KEGG" id="vg:24422760"/>
<dbReference type="EMBL" id="KF381361">
    <property type="protein sequence ID" value="AGR47735.1"/>
    <property type="molecule type" value="Genomic_DNA"/>
</dbReference>
<dbReference type="RefSeq" id="YP_009143004.1">
    <property type="nucleotide sequence ID" value="NC_027204.1"/>
</dbReference>
<keyword evidence="2" id="KW-1185">Reference proteome</keyword>
<evidence type="ECO:0000313" key="1">
    <source>
        <dbReference type="EMBL" id="AGR47735.1"/>
    </source>
</evidence>
<sequence>MVRHAGNVRLKDEVGLLCRIEVVQTDVTRALEDVVGDDHAGNRARAIGIIKDRKCDTANVVSNHREVADVACQDDFEETRAILNRVVIDRDVQSRRDTEGTVAVPNGVVGETDVLRQRRTTVTNTIVVQSTISRVQAIPIIVGDRDIVELLTIKVGIEQDHGTRGTSDRCATVINAGSLNEDRTARSCRRTKALNVDRAFAKEVPDRTANDRHPLQERRVIVAVIHQQNRLVGTSFNVIVRDQNVAI</sequence>
<evidence type="ECO:0000313" key="2">
    <source>
        <dbReference type="Proteomes" id="UP000015089"/>
    </source>
</evidence>
<dbReference type="GeneID" id="24422760"/>